<dbReference type="GO" id="GO:0000155">
    <property type="term" value="F:phosphorelay sensor kinase activity"/>
    <property type="evidence" value="ECO:0007669"/>
    <property type="project" value="InterPro"/>
</dbReference>
<evidence type="ECO:0000256" key="3">
    <source>
        <dbReference type="ARBA" id="ARBA00022553"/>
    </source>
</evidence>
<proteinExistence type="predicted"/>
<sequence>MKKLLSKSIKPFIIYSLVVLLSSIPIYYFLVDGIWLSELDEHNEIVADRTENQLNKLNLSKQQLSESIRLWNSIQPGTNLQPFTDTRIPADSTYTIRRANPYTEHEEIDRFRVLQRVIRINGQPYILTVETNVEETEETVIAIAIVTLLFFIILVVGFLILNKRLSINLWTPFRSTLSKLKTFNLNTQTTIEFDKSDTVEFEELNAALTKLLEHNITVFKSQKEFTENASHELQTPLAIMKNKLDLLLQQQQLTEEQYHIIEDINKALSRSARINKNLLLLAKIENLQFDDREDLDISLMIRQSLLVLQEHADQKELTITDRINPQIIKSGNTTLIEILLNNIIINAIRHTSPGGNITLTLNSQFLEVSNSGNNALRQDLLFNRFSGTTSESSGSGLGLPIIKEICKRQKWNITYRFDNNLHCFRIAF</sequence>
<keyword evidence="6 10" id="KW-0418">Kinase</keyword>
<evidence type="ECO:0000313" key="10">
    <source>
        <dbReference type="EMBL" id="EEI93373.1"/>
    </source>
</evidence>
<evidence type="ECO:0000256" key="7">
    <source>
        <dbReference type="ARBA" id="ARBA00022989"/>
    </source>
</evidence>
<dbReference type="InterPro" id="IPR005467">
    <property type="entry name" value="His_kinase_dom"/>
</dbReference>
<evidence type="ECO:0000256" key="5">
    <source>
        <dbReference type="ARBA" id="ARBA00022692"/>
    </source>
</evidence>
<evidence type="ECO:0000259" key="9">
    <source>
        <dbReference type="PROSITE" id="PS50109"/>
    </source>
</evidence>
<accession>C2FUP0</accession>
<feature type="domain" description="Histidine kinase" evidence="9">
    <location>
        <begin position="228"/>
        <end position="428"/>
    </location>
</feature>
<dbReference type="SMART" id="SM00387">
    <property type="entry name" value="HATPase_c"/>
    <property type="match status" value="1"/>
</dbReference>
<evidence type="ECO:0000256" key="1">
    <source>
        <dbReference type="ARBA" id="ARBA00000085"/>
    </source>
</evidence>
<evidence type="ECO:0000256" key="6">
    <source>
        <dbReference type="ARBA" id="ARBA00022777"/>
    </source>
</evidence>
<dbReference type="HOGENOM" id="CLU_000445_89_35_10"/>
<evidence type="ECO:0000256" key="4">
    <source>
        <dbReference type="ARBA" id="ARBA00022679"/>
    </source>
</evidence>
<dbReference type="EMBL" id="ACHB01000025">
    <property type="protein sequence ID" value="EEI93373.1"/>
    <property type="molecule type" value="Genomic_DNA"/>
</dbReference>
<dbReference type="InterPro" id="IPR050428">
    <property type="entry name" value="TCS_sensor_his_kinase"/>
</dbReference>
<protein>
    <recommendedName>
        <fullName evidence="2">histidine kinase</fullName>
        <ecNumber evidence="2">2.7.13.3</ecNumber>
    </recommendedName>
</protein>
<name>C2FUP0_SPHSI</name>
<dbReference type="Pfam" id="PF02518">
    <property type="entry name" value="HATPase_c"/>
    <property type="match status" value="1"/>
</dbReference>
<keyword evidence="7 8" id="KW-1133">Transmembrane helix</keyword>
<dbReference type="AlphaFoldDB" id="C2FUP0"/>
<dbReference type="PANTHER" id="PTHR45436:SF5">
    <property type="entry name" value="SENSOR HISTIDINE KINASE TRCS"/>
    <property type="match status" value="1"/>
</dbReference>
<dbReference type="CDD" id="cd00082">
    <property type="entry name" value="HisKA"/>
    <property type="match status" value="1"/>
</dbReference>
<feature type="transmembrane region" description="Helical" evidence="8">
    <location>
        <begin position="140"/>
        <end position="161"/>
    </location>
</feature>
<feature type="transmembrane region" description="Helical" evidence="8">
    <location>
        <begin position="12"/>
        <end position="30"/>
    </location>
</feature>
<dbReference type="PANTHER" id="PTHR45436">
    <property type="entry name" value="SENSOR HISTIDINE KINASE YKOH"/>
    <property type="match status" value="1"/>
</dbReference>
<dbReference type="InterPro" id="IPR036890">
    <property type="entry name" value="HATPase_C_sf"/>
</dbReference>
<dbReference type="SUPFAM" id="SSF55874">
    <property type="entry name" value="ATPase domain of HSP90 chaperone/DNA topoisomerase II/histidine kinase"/>
    <property type="match status" value="1"/>
</dbReference>
<dbReference type="Gene3D" id="1.10.287.130">
    <property type="match status" value="1"/>
</dbReference>
<keyword evidence="5 8" id="KW-0812">Transmembrane</keyword>
<dbReference type="InterPro" id="IPR003594">
    <property type="entry name" value="HATPase_dom"/>
</dbReference>
<dbReference type="Gene3D" id="3.30.565.10">
    <property type="entry name" value="Histidine kinase-like ATPase, C-terminal domain"/>
    <property type="match status" value="1"/>
</dbReference>
<dbReference type="InterPro" id="IPR003661">
    <property type="entry name" value="HisK_dim/P_dom"/>
</dbReference>
<keyword evidence="8" id="KW-0472">Membrane</keyword>
<dbReference type="EC" id="2.7.13.3" evidence="2"/>
<dbReference type="SUPFAM" id="SSF47384">
    <property type="entry name" value="Homodimeric domain of signal transducing histidine kinase"/>
    <property type="match status" value="1"/>
</dbReference>
<gene>
    <name evidence="10" type="ORF">HMPREF0765_1046</name>
</gene>
<keyword evidence="3" id="KW-0597">Phosphoprotein</keyword>
<reference evidence="10 11" key="1">
    <citation type="submission" date="2009-01" db="EMBL/GenBank/DDBJ databases">
        <authorList>
            <person name="Qin X."/>
            <person name="Bachman B."/>
            <person name="Battles P."/>
            <person name="Bell A."/>
            <person name="Bess C."/>
            <person name="Bickham C."/>
            <person name="Chaboub L."/>
            <person name="Chen D."/>
            <person name="Coyle M."/>
            <person name="Deiros D.R."/>
            <person name="Dinh H."/>
            <person name="Forbes L."/>
            <person name="Fowler G."/>
            <person name="Francisco L."/>
            <person name="Fu Q."/>
            <person name="Gubbala S."/>
            <person name="Hale W."/>
            <person name="Han Y."/>
            <person name="Hemphill L."/>
            <person name="Highlander S.K."/>
            <person name="Hirani K."/>
            <person name="Hogues M."/>
            <person name="Jackson L."/>
            <person name="Jakkamsetti A."/>
            <person name="Javaid M."/>
            <person name="Jiang H."/>
            <person name="Korchina V."/>
            <person name="Kovar C."/>
            <person name="Lara F."/>
            <person name="Lee S."/>
            <person name="Mata R."/>
            <person name="Mathew T."/>
            <person name="Moen C."/>
            <person name="Morales K."/>
            <person name="Munidasa M."/>
            <person name="Nazareth L."/>
            <person name="Ngo R."/>
            <person name="Nguyen L."/>
            <person name="Okwuonu G."/>
            <person name="Ongeri F."/>
            <person name="Patil S."/>
            <person name="Petrosino J."/>
            <person name="Pham C."/>
            <person name="Pham P."/>
            <person name="Pu L.-L."/>
            <person name="Puazo M."/>
            <person name="Raj R."/>
            <person name="Reid J."/>
            <person name="Rouhana J."/>
            <person name="Saada N."/>
            <person name="Shang Y."/>
            <person name="Simmons D."/>
            <person name="Thornton R."/>
            <person name="Warren J."/>
            <person name="Weissenberger G."/>
            <person name="Zhang J."/>
            <person name="Zhang L."/>
            <person name="Zhou C."/>
            <person name="Zhu D."/>
            <person name="Muzny D."/>
            <person name="Worley K."/>
            <person name="Gibbs R."/>
        </authorList>
    </citation>
    <scope>NUCLEOTIDE SEQUENCE [LARGE SCALE GENOMIC DNA]</scope>
    <source>
        <strain evidence="10 11">ATCC 33300</strain>
    </source>
</reference>
<organism evidence="10 11">
    <name type="scientific">Sphingobacterium spiritivorum ATCC 33300</name>
    <dbReference type="NCBI Taxonomy" id="525372"/>
    <lineage>
        <taxon>Bacteria</taxon>
        <taxon>Pseudomonadati</taxon>
        <taxon>Bacteroidota</taxon>
        <taxon>Sphingobacteriia</taxon>
        <taxon>Sphingobacteriales</taxon>
        <taxon>Sphingobacteriaceae</taxon>
        <taxon>Sphingobacterium</taxon>
    </lineage>
</organism>
<dbReference type="Proteomes" id="UP000006241">
    <property type="component" value="Unassembled WGS sequence"/>
</dbReference>
<dbReference type="Pfam" id="PF00512">
    <property type="entry name" value="HisKA"/>
    <property type="match status" value="1"/>
</dbReference>
<dbReference type="GO" id="GO:0005886">
    <property type="term" value="C:plasma membrane"/>
    <property type="evidence" value="ECO:0007669"/>
    <property type="project" value="TreeGrafter"/>
</dbReference>
<comment type="catalytic activity">
    <reaction evidence="1">
        <text>ATP + protein L-histidine = ADP + protein N-phospho-L-histidine.</text>
        <dbReference type="EC" id="2.7.13.3"/>
    </reaction>
</comment>
<evidence type="ECO:0000256" key="8">
    <source>
        <dbReference type="SAM" id="Phobius"/>
    </source>
</evidence>
<dbReference type="RefSeq" id="WP_003006316.1">
    <property type="nucleotide sequence ID" value="NZ_GG668631.1"/>
</dbReference>
<evidence type="ECO:0000313" key="11">
    <source>
        <dbReference type="Proteomes" id="UP000006241"/>
    </source>
</evidence>
<dbReference type="PROSITE" id="PS50109">
    <property type="entry name" value="HIS_KIN"/>
    <property type="match status" value="1"/>
</dbReference>
<evidence type="ECO:0000256" key="2">
    <source>
        <dbReference type="ARBA" id="ARBA00012438"/>
    </source>
</evidence>
<keyword evidence="4" id="KW-0808">Transferase</keyword>
<dbReference type="SMART" id="SM00388">
    <property type="entry name" value="HisKA"/>
    <property type="match status" value="1"/>
</dbReference>
<comment type="caution">
    <text evidence="10">The sequence shown here is derived from an EMBL/GenBank/DDBJ whole genome shotgun (WGS) entry which is preliminary data.</text>
</comment>
<dbReference type="InterPro" id="IPR036097">
    <property type="entry name" value="HisK_dim/P_sf"/>
</dbReference>